<organism evidence="2 3">
    <name type="scientific">Phytophthora megakarya</name>
    <dbReference type="NCBI Taxonomy" id="4795"/>
    <lineage>
        <taxon>Eukaryota</taxon>
        <taxon>Sar</taxon>
        <taxon>Stramenopiles</taxon>
        <taxon>Oomycota</taxon>
        <taxon>Peronosporomycetes</taxon>
        <taxon>Peronosporales</taxon>
        <taxon>Peronosporaceae</taxon>
        <taxon>Phytophthora</taxon>
    </lineage>
</organism>
<feature type="non-terminal residue" evidence="2">
    <location>
        <position position="199"/>
    </location>
</feature>
<keyword evidence="3" id="KW-1185">Reference proteome</keyword>
<gene>
    <name evidence="2" type="ORF">PHMEG_00033279</name>
</gene>
<accession>A0A225UTM1</accession>
<feature type="region of interest" description="Disordered" evidence="1">
    <location>
        <begin position="145"/>
        <end position="179"/>
    </location>
</feature>
<proteinExistence type="predicted"/>
<protein>
    <submittedName>
        <fullName evidence="2">Uncharacterized protein</fullName>
    </submittedName>
</protein>
<dbReference type="OrthoDB" id="143446at2759"/>
<evidence type="ECO:0000313" key="3">
    <source>
        <dbReference type="Proteomes" id="UP000198211"/>
    </source>
</evidence>
<reference evidence="3" key="1">
    <citation type="submission" date="2017-03" db="EMBL/GenBank/DDBJ databases">
        <title>Phytopthora megakarya and P. palmivora, two closely related causual agents of cacao black pod achieved similar genome size and gene model numbers by different mechanisms.</title>
        <authorList>
            <person name="Ali S."/>
            <person name="Shao J."/>
            <person name="Larry D.J."/>
            <person name="Kronmiller B."/>
            <person name="Shen D."/>
            <person name="Strem M.D."/>
            <person name="Melnick R.L."/>
            <person name="Guiltinan M.J."/>
            <person name="Tyler B.M."/>
            <person name="Meinhardt L.W."/>
            <person name="Bailey B.A."/>
        </authorList>
    </citation>
    <scope>NUCLEOTIDE SEQUENCE [LARGE SCALE GENOMIC DNA]</scope>
    <source>
        <strain evidence="3">zdho120</strain>
    </source>
</reference>
<dbReference type="AlphaFoldDB" id="A0A225UTM1"/>
<name>A0A225UTM1_9STRA</name>
<comment type="caution">
    <text evidence="2">The sequence shown here is derived from an EMBL/GenBank/DDBJ whole genome shotgun (WGS) entry which is preliminary data.</text>
</comment>
<sequence>MPLSARGCRPIGTSGGSGRNTFLRRYSELYVRDCHTTDHAARRGLHVPELGTYLGTHVESRTVAAQNSRFMSDASFLWGLLTAEQVAWNEIARGRHYSVRRDDAPFQTLDPEVASAFPVEVDGDTLMLTLEERELRWLAHVRPRDWSESDASGPEPKRRRGSTDATLSVPSWPGSDEATRVWGGSILEVVGTSSEQKDG</sequence>
<evidence type="ECO:0000313" key="2">
    <source>
        <dbReference type="EMBL" id="OWY96450.1"/>
    </source>
</evidence>
<dbReference type="Proteomes" id="UP000198211">
    <property type="component" value="Unassembled WGS sequence"/>
</dbReference>
<evidence type="ECO:0000256" key="1">
    <source>
        <dbReference type="SAM" id="MobiDB-lite"/>
    </source>
</evidence>
<dbReference type="EMBL" id="NBNE01011616">
    <property type="protein sequence ID" value="OWY96450.1"/>
    <property type="molecule type" value="Genomic_DNA"/>
</dbReference>